<organism evidence="2 3">
    <name type="scientific">Acetobacter oeni</name>
    <dbReference type="NCBI Taxonomy" id="304077"/>
    <lineage>
        <taxon>Bacteria</taxon>
        <taxon>Pseudomonadati</taxon>
        <taxon>Pseudomonadota</taxon>
        <taxon>Alphaproteobacteria</taxon>
        <taxon>Acetobacterales</taxon>
        <taxon>Acetobacteraceae</taxon>
        <taxon>Acetobacter</taxon>
    </lineage>
</organism>
<evidence type="ECO:0000256" key="1">
    <source>
        <dbReference type="SAM" id="MobiDB-lite"/>
    </source>
</evidence>
<keyword evidence="3" id="KW-1185">Reference proteome</keyword>
<comment type="caution">
    <text evidence="2">The sequence shown here is derived from an EMBL/GenBank/DDBJ whole genome shotgun (WGS) entry which is preliminary data.</text>
</comment>
<name>A0A511XLZ9_9PROT</name>
<dbReference type="PROSITE" id="PS51257">
    <property type="entry name" value="PROKAR_LIPOPROTEIN"/>
    <property type="match status" value="1"/>
</dbReference>
<evidence type="ECO:0000313" key="3">
    <source>
        <dbReference type="Proteomes" id="UP000321746"/>
    </source>
</evidence>
<dbReference type="Proteomes" id="UP000321746">
    <property type="component" value="Unassembled WGS sequence"/>
</dbReference>
<proteinExistence type="predicted"/>
<evidence type="ECO:0000313" key="2">
    <source>
        <dbReference type="EMBL" id="GEN63956.1"/>
    </source>
</evidence>
<evidence type="ECO:0008006" key="4">
    <source>
        <dbReference type="Google" id="ProtNLM"/>
    </source>
</evidence>
<accession>A0A511XLZ9</accession>
<dbReference type="OrthoDB" id="9958342at2"/>
<sequence>MEEKSAVMTRPVSLAAILALALSGCARHPASPEDPRTALLHSAYGRPPALMQNSVPDDGKMHGQITTGVATSSGRGRSGAVPMESADLTNVLPGVDVGAWSYGR</sequence>
<dbReference type="AlphaFoldDB" id="A0A511XLZ9"/>
<reference evidence="2 3" key="1">
    <citation type="submission" date="2019-07" db="EMBL/GenBank/DDBJ databases">
        <title>Whole genome shotgun sequence of Acetobacter oeni NBRC 105207.</title>
        <authorList>
            <person name="Hosoyama A."/>
            <person name="Uohara A."/>
            <person name="Ohji S."/>
            <person name="Ichikawa N."/>
        </authorList>
    </citation>
    <scope>NUCLEOTIDE SEQUENCE [LARGE SCALE GENOMIC DNA]</scope>
    <source>
        <strain evidence="2 3">NBRC 105207</strain>
    </source>
</reference>
<dbReference type="EMBL" id="BJYG01000029">
    <property type="protein sequence ID" value="GEN63956.1"/>
    <property type="molecule type" value="Genomic_DNA"/>
</dbReference>
<protein>
    <recommendedName>
        <fullName evidence="4">Lipoprotein</fullName>
    </recommendedName>
</protein>
<feature type="compositionally biased region" description="Polar residues" evidence="1">
    <location>
        <begin position="64"/>
        <end position="75"/>
    </location>
</feature>
<feature type="region of interest" description="Disordered" evidence="1">
    <location>
        <begin position="27"/>
        <end position="88"/>
    </location>
</feature>
<gene>
    <name evidence="2" type="ORF">AOE01nite_21800</name>
</gene>